<gene>
    <name evidence="1" type="ORF">Dalu01_02318</name>
</gene>
<proteinExistence type="predicted"/>
<name>A0ABP9XEX1_9DEIO</name>
<evidence type="ECO:0000313" key="1">
    <source>
        <dbReference type="EMBL" id="GAA5533910.1"/>
    </source>
</evidence>
<sequence length="236" mass="26584">MDHRDIQQILQEYGLTAVYRSHTLHGDYPLLDLHGLLSLDALIETPHFARAAAEIGTVMHLWGGEHVRLSTPEPGAFQIEADHPELENLVRQHVTHAAQDLQRYFNLRDILDAPDHQLEVLKFLQEEPRLADLLNLLPLGLADLPAGGLQGLSREERLDRARALRGQEVMDPHDVRAFDERQAMQEQALLHFPPSEDAGLDPEPPLSDEDVMDLAARERLMGIEGVEGFYEGNDQP</sequence>
<comment type="caution">
    <text evidence="1">The sequence shown here is derived from an EMBL/GenBank/DDBJ whole genome shotgun (WGS) entry which is preliminary data.</text>
</comment>
<dbReference type="RefSeq" id="WP_345454754.1">
    <property type="nucleotide sequence ID" value="NZ_BAABRV010000005.1"/>
</dbReference>
<reference evidence="1 2" key="1">
    <citation type="submission" date="2024-02" db="EMBL/GenBank/DDBJ databases">
        <title>Deinococcus aluminii NBRC 112889.</title>
        <authorList>
            <person name="Ichikawa N."/>
            <person name="Katano-Makiyama Y."/>
            <person name="Hidaka K."/>
        </authorList>
    </citation>
    <scope>NUCLEOTIDE SEQUENCE [LARGE SCALE GENOMIC DNA]</scope>
    <source>
        <strain evidence="1 2">NBRC 112889</strain>
    </source>
</reference>
<dbReference type="EMBL" id="BAABRV010000005">
    <property type="protein sequence ID" value="GAA5533910.1"/>
    <property type="molecule type" value="Genomic_DNA"/>
</dbReference>
<accession>A0ABP9XEX1</accession>
<keyword evidence="2" id="KW-1185">Reference proteome</keyword>
<evidence type="ECO:0000313" key="2">
    <source>
        <dbReference type="Proteomes" id="UP001404956"/>
    </source>
</evidence>
<dbReference type="Proteomes" id="UP001404956">
    <property type="component" value="Unassembled WGS sequence"/>
</dbReference>
<organism evidence="1 2">
    <name type="scientific">Deinococcus aluminii</name>
    <dbReference type="NCBI Taxonomy" id="1656885"/>
    <lineage>
        <taxon>Bacteria</taxon>
        <taxon>Thermotogati</taxon>
        <taxon>Deinococcota</taxon>
        <taxon>Deinococci</taxon>
        <taxon>Deinococcales</taxon>
        <taxon>Deinococcaceae</taxon>
        <taxon>Deinococcus</taxon>
    </lineage>
</organism>
<protein>
    <submittedName>
        <fullName evidence="1">Uncharacterized protein</fullName>
    </submittedName>
</protein>